<dbReference type="NCBIfam" id="TIGR03083">
    <property type="entry name" value="maleylpyruvate isomerase family mycothiol-dependent enzyme"/>
    <property type="match status" value="1"/>
</dbReference>
<evidence type="ECO:0000259" key="1">
    <source>
        <dbReference type="Pfam" id="PF07398"/>
    </source>
</evidence>
<dbReference type="Pfam" id="PF11716">
    <property type="entry name" value="MDMPI_N"/>
    <property type="match status" value="1"/>
</dbReference>
<dbReference type="Proteomes" id="UP000636960">
    <property type="component" value="Unassembled WGS sequence"/>
</dbReference>
<dbReference type="AlphaFoldDB" id="A0A919K2M2"/>
<dbReference type="InterPro" id="IPR024344">
    <property type="entry name" value="MDMPI_metal-binding"/>
</dbReference>
<dbReference type="InterPro" id="IPR010872">
    <property type="entry name" value="MDMPI_C-term_domain"/>
</dbReference>
<accession>A0A919K2M2</accession>
<dbReference type="PANTHER" id="PTHR40758:SF1">
    <property type="entry name" value="CONSERVED PROTEIN"/>
    <property type="match status" value="1"/>
</dbReference>
<evidence type="ECO:0000313" key="4">
    <source>
        <dbReference type="Proteomes" id="UP000636960"/>
    </source>
</evidence>
<gene>
    <name evidence="3" type="ORF">Ari01nite_52020</name>
</gene>
<proteinExistence type="predicted"/>
<feature type="domain" description="MDMPI C-terminal" evidence="1">
    <location>
        <begin position="132"/>
        <end position="211"/>
    </location>
</feature>
<dbReference type="InterPro" id="IPR017517">
    <property type="entry name" value="Maleyloyr_isom"/>
</dbReference>
<reference evidence="3" key="1">
    <citation type="submission" date="2021-01" db="EMBL/GenBank/DDBJ databases">
        <title>Whole genome shotgun sequence of Actinoplanes rishiriensis NBRC 108556.</title>
        <authorList>
            <person name="Komaki H."/>
            <person name="Tamura T."/>
        </authorList>
    </citation>
    <scope>NUCLEOTIDE SEQUENCE</scope>
    <source>
        <strain evidence="3">NBRC 108556</strain>
    </source>
</reference>
<name>A0A919K2M2_9ACTN</name>
<evidence type="ECO:0000259" key="2">
    <source>
        <dbReference type="Pfam" id="PF11716"/>
    </source>
</evidence>
<dbReference type="RefSeq" id="WP_203784769.1">
    <property type="nucleotide sequence ID" value="NZ_BOMV01000057.1"/>
</dbReference>
<evidence type="ECO:0000313" key="3">
    <source>
        <dbReference type="EMBL" id="GIE97737.1"/>
    </source>
</evidence>
<dbReference type="PANTHER" id="PTHR40758">
    <property type="entry name" value="CONSERVED PROTEIN"/>
    <property type="match status" value="1"/>
</dbReference>
<dbReference type="GO" id="GO:0005886">
    <property type="term" value="C:plasma membrane"/>
    <property type="evidence" value="ECO:0007669"/>
    <property type="project" value="TreeGrafter"/>
</dbReference>
<feature type="domain" description="Mycothiol-dependent maleylpyruvate isomerase metal-binding" evidence="2">
    <location>
        <begin position="6"/>
        <end position="119"/>
    </location>
</feature>
<protein>
    <recommendedName>
        <fullName evidence="5">Mycothiol-dependent maleylpyruvate isomerase metal-binding domain-containing protein</fullName>
    </recommendedName>
</protein>
<keyword evidence="4" id="KW-1185">Reference proteome</keyword>
<dbReference type="GO" id="GO:0046872">
    <property type="term" value="F:metal ion binding"/>
    <property type="evidence" value="ECO:0007669"/>
    <property type="project" value="InterPro"/>
</dbReference>
<dbReference type="SUPFAM" id="SSF109854">
    <property type="entry name" value="DinB/YfiT-like putative metalloenzymes"/>
    <property type="match status" value="1"/>
</dbReference>
<dbReference type="EMBL" id="BOMV01000057">
    <property type="protein sequence ID" value="GIE97737.1"/>
    <property type="molecule type" value="Genomic_DNA"/>
</dbReference>
<dbReference type="Pfam" id="PF07398">
    <property type="entry name" value="MDMPI_C"/>
    <property type="match status" value="1"/>
</dbReference>
<organism evidence="3 4">
    <name type="scientific">Paractinoplanes rishiriensis</name>
    <dbReference type="NCBI Taxonomy" id="1050105"/>
    <lineage>
        <taxon>Bacteria</taxon>
        <taxon>Bacillati</taxon>
        <taxon>Actinomycetota</taxon>
        <taxon>Actinomycetes</taxon>
        <taxon>Micromonosporales</taxon>
        <taxon>Micromonosporaceae</taxon>
        <taxon>Paractinoplanes</taxon>
    </lineage>
</organism>
<dbReference type="InterPro" id="IPR034660">
    <property type="entry name" value="DinB/YfiT-like"/>
</dbReference>
<sequence>MDYLAILRRELDRFHGHLGADRTAPVAHCGDWTVRDLAVHLGQGNLWAATAVTERHSRYEVQPPPDDLPAWFADTSRVLMETLERDPDTEAWTFAEPRTVAFWRRRRCHETVVHRWDLEHALGLASDLDPALCADGVAEVVEMFVPRQVRLGRMEALTGAVRLTATDAGQSWQLGPGEPVTDLAGPAETVMLALWGRARWSDLDGDHEAAAPVLRGPLVP</sequence>
<evidence type="ECO:0008006" key="5">
    <source>
        <dbReference type="Google" id="ProtNLM"/>
    </source>
</evidence>
<comment type="caution">
    <text evidence="3">The sequence shown here is derived from an EMBL/GenBank/DDBJ whole genome shotgun (WGS) entry which is preliminary data.</text>
</comment>